<keyword evidence="8" id="KW-0804">Transcription</keyword>
<accession>A0A3E4GR72</accession>
<dbReference type="Pfam" id="PF17853">
    <property type="entry name" value="GGDEF_2"/>
    <property type="match status" value="1"/>
</dbReference>
<reference evidence="13 14" key="1">
    <citation type="submission" date="2018-08" db="EMBL/GenBank/DDBJ databases">
        <title>A genome reference for cultivated species of the human gut microbiota.</title>
        <authorList>
            <person name="Zou Y."/>
            <person name="Xue W."/>
            <person name="Luo G."/>
        </authorList>
    </citation>
    <scope>NUCLEOTIDE SEQUENCE [LARGE SCALE GENOMIC DNA]</scope>
    <source>
        <strain evidence="13 14">TM07-19</strain>
    </source>
</reference>
<dbReference type="SMART" id="SM00342">
    <property type="entry name" value="HTH_ARAC"/>
    <property type="match status" value="1"/>
</dbReference>
<dbReference type="Proteomes" id="UP000260655">
    <property type="component" value="Unassembled WGS sequence"/>
</dbReference>
<dbReference type="InterPro" id="IPR001789">
    <property type="entry name" value="Sig_transdc_resp-reg_receiver"/>
</dbReference>
<dbReference type="GO" id="GO:0000160">
    <property type="term" value="P:phosphorelay signal transduction system"/>
    <property type="evidence" value="ECO:0007669"/>
    <property type="project" value="UniProtKB-KW"/>
</dbReference>
<dbReference type="InterPro" id="IPR041522">
    <property type="entry name" value="CdaR_GGDEF"/>
</dbReference>
<dbReference type="Pfam" id="PF00072">
    <property type="entry name" value="Response_reg"/>
    <property type="match status" value="1"/>
</dbReference>
<feature type="domain" description="Response regulatory" evidence="12">
    <location>
        <begin position="5"/>
        <end position="122"/>
    </location>
</feature>
<evidence type="ECO:0000256" key="6">
    <source>
        <dbReference type="ARBA" id="ARBA00023015"/>
    </source>
</evidence>
<evidence type="ECO:0000256" key="7">
    <source>
        <dbReference type="ARBA" id="ARBA00023125"/>
    </source>
</evidence>
<evidence type="ECO:0000256" key="5">
    <source>
        <dbReference type="ARBA" id="ARBA00023012"/>
    </source>
</evidence>
<dbReference type="Gene3D" id="3.40.50.2300">
    <property type="match status" value="1"/>
</dbReference>
<dbReference type="SMART" id="SM00448">
    <property type="entry name" value="REC"/>
    <property type="match status" value="1"/>
</dbReference>
<feature type="modified residue" description="4-aspartylphosphate" evidence="10">
    <location>
        <position position="57"/>
    </location>
</feature>
<dbReference type="InterPro" id="IPR009057">
    <property type="entry name" value="Homeodomain-like_sf"/>
</dbReference>
<evidence type="ECO:0000256" key="4">
    <source>
        <dbReference type="ARBA" id="ARBA00022553"/>
    </source>
</evidence>
<dbReference type="InterPro" id="IPR018060">
    <property type="entry name" value="HTH_AraC"/>
</dbReference>
<dbReference type="PROSITE" id="PS50110">
    <property type="entry name" value="RESPONSE_REGULATORY"/>
    <property type="match status" value="1"/>
</dbReference>
<keyword evidence="3" id="KW-0963">Cytoplasm</keyword>
<keyword evidence="6" id="KW-0805">Transcription regulation</keyword>
<name>A0A3E4GR72_9FIRM</name>
<evidence type="ECO:0000256" key="9">
    <source>
        <dbReference type="ARBA" id="ARBA00024867"/>
    </source>
</evidence>
<evidence type="ECO:0000313" key="13">
    <source>
        <dbReference type="EMBL" id="RGJ24260.1"/>
    </source>
</evidence>
<keyword evidence="7" id="KW-0238">DNA-binding</keyword>
<dbReference type="Pfam" id="PF12833">
    <property type="entry name" value="HTH_18"/>
    <property type="match status" value="1"/>
</dbReference>
<dbReference type="SUPFAM" id="SSF52172">
    <property type="entry name" value="CheY-like"/>
    <property type="match status" value="1"/>
</dbReference>
<evidence type="ECO:0000256" key="2">
    <source>
        <dbReference type="ARBA" id="ARBA00018672"/>
    </source>
</evidence>
<organism evidence="13 14">
    <name type="scientific">Coprococcus comes</name>
    <dbReference type="NCBI Taxonomy" id="410072"/>
    <lineage>
        <taxon>Bacteria</taxon>
        <taxon>Bacillati</taxon>
        <taxon>Bacillota</taxon>
        <taxon>Clostridia</taxon>
        <taxon>Lachnospirales</taxon>
        <taxon>Lachnospiraceae</taxon>
        <taxon>Coprococcus</taxon>
    </lineage>
</organism>
<dbReference type="EMBL" id="QSOV01000005">
    <property type="protein sequence ID" value="RGJ24260.1"/>
    <property type="molecule type" value="Genomic_DNA"/>
</dbReference>
<evidence type="ECO:0000259" key="12">
    <source>
        <dbReference type="PROSITE" id="PS50110"/>
    </source>
</evidence>
<comment type="subcellular location">
    <subcellularLocation>
        <location evidence="1">Cytoplasm</location>
    </subcellularLocation>
</comment>
<evidence type="ECO:0000256" key="10">
    <source>
        <dbReference type="PROSITE-ProRule" id="PRU00169"/>
    </source>
</evidence>
<evidence type="ECO:0000256" key="8">
    <source>
        <dbReference type="ARBA" id="ARBA00023163"/>
    </source>
</evidence>
<evidence type="ECO:0000313" key="14">
    <source>
        <dbReference type="Proteomes" id="UP000260655"/>
    </source>
</evidence>
<comment type="function">
    <text evidence="9">May play the central regulatory role in sporulation. It may be an element of the effector pathway responsible for the activation of sporulation genes in response to nutritional stress. Spo0A may act in concert with spo0H (a sigma factor) to control the expression of some genes that are critical to the sporulation process.</text>
</comment>
<keyword evidence="4 10" id="KW-0597">Phosphoprotein</keyword>
<dbReference type="PANTHER" id="PTHR42713:SF3">
    <property type="entry name" value="TRANSCRIPTIONAL REGULATORY PROTEIN HPTR"/>
    <property type="match status" value="1"/>
</dbReference>
<dbReference type="GO" id="GO:0043565">
    <property type="term" value="F:sequence-specific DNA binding"/>
    <property type="evidence" value="ECO:0007669"/>
    <property type="project" value="InterPro"/>
</dbReference>
<dbReference type="AlphaFoldDB" id="A0A3E4GR72"/>
<dbReference type="InterPro" id="IPR051552">
    <property type="entry name" value="HptR"/>
</dbReference>
<dbReference type="Gene3D" id="1.10.10.60">
    <property type="entry name" value="Homeodomain-like"/>
    <property type="match status" value="2"/>
</dbReference>
<proteinExistence type="predicted"/>
<dbReference type="CDD" id="cd17536">
    <property type="entry name" value="REC_YesN-like"/>
    <property type="match status" value="1"/>
</dbReference>
<evidence type="ECO:0000259" key="11">
    <source>
        <dbReference type="PROSITE" id="PS01124"/>
    </source>
</evidence>
<dbReference type="GO" id="GO:0005737">
    <property type="term" value="C:cytoplasm"/>
    <property type="evidence" value="ECO:0007669"/>
    <property type="project" value="UniProtKB-SubCell"/>
</dbReference>
<dbReference type="SUPFAM" id="SSF46689">
    <property type="entry name" value="Homeodomain-like"/>
    <property type="match status" value="2"/>
</dbReference>
<dbReference type="RefSeq" id="WP_117557234.1">
    <property type="nucleotide sequence ID" value="NZ_QSOV01000005.1"/>
</dbReference>
<dbReference type="InterPro" id="IPR011006">
    <property type="entry name" value="CheY-like_superfamily"/>
</dbReference>
<evidence type="ECO:0000256" key="1">
    <source>
        <dbReference type="ARBA" id="ARBA00004496"/>
    </source>
</evidence>
<gene>
    <name evidence="13" type="ORF">DXD67_06390</name>
</gene>
<dbReference type="InterPro" id="IPR018062">
    <property type="entry name" value="HTH_AraC-typ_CS"/>
</dbReference>
<evidence type="ECO:0000256" key="3">
    <source>
        <dbReference type="ARBA" id="ARBA00022490"/>
    </source>
</evidence>
<comment type="caution">
    <text evidence="13">The sequence shown here is derived from an EMBL/GenBank/DDBJ whole genome shotgun (WGS) entry which is preliminary data.</text>
</comment>
<dbReference type="PROSITE" id="PS00041">
    <property type="entry name" value="HTH_ARAC_FAMILY_1"/>
    <property type="match status" value="1"/>
</dbReference>
<protein>
    <recommendedName>
        <fullName evidence="2">Stage 0 sporulation protein A homolog</fullName>
    </recommendedName>
</protein>
<dbReference type="GO" id="GO:0003700">
    <property type="term" value="F:DNA-binding transcription factor activity"/>
    <property type="evidence" value="ECO:0007669"/>
    <property type="project" value="InterPro"/>
</dbReference>
<feature type="domain" description="HTH araC/xylS-type" evidence="11">
    <location>
        <begin position="430"/>
        <end position="529"/>
    </location>
</feature>
<keyword evidence="5" id="KW-0902">Two-component regulatory system</keyword>
<sequence>MKLLKLVIVDDEPILLQGLVKTYNWNEMGFEVAGQAQSGEQAIEVIKKVKPHVVLTDIRMKQVSGLMVMEEIQKTELDPVFIVLSAYRDFNYAQQACDLGAYAYLLKPIEEDKLQETMQGAYQTCMEKLESEERYESWENMVRKDSTSFLQVVVQKYLQNKISYEKMQEVFAILKDVIEEGDRFIAMCVDLDLTYKITDALNYEAARLELIQSLEEMFSERYFFWHFEKAEGCHVFLIKTKENASVREIAQILEQVKREQKSPVTASISKPYKGLDGIRRSYEEAQGLFEPICSSATNENTFSIPVKKEEKAAKSDCEEAGLTIVNAVRKNAFKELKQAFIALIYALPHEEELQIRYIHKVMLQAEMMLNDTYGMTEKLQKQFRNYYSNMESLTAAQAVDVSYRILGEAIEEREKYAESGENKCAKEYMTVALSYIDEHLQEEELSIVQVATQIYLNPVYFGRVFKNTFHITFKKYLLQQRMEKAKRLIQDGCESIGTVCEQVGISNASYFSHLFKEYTGKLPSEYKKDYEE</sequence>
<dbReference type="PANTHER" id="PTHR42713">
    <property type="entry name" value="HISTIDINE KINASE-RELATED"/>
    <property type="match status" value="1"/>
</dbReference>
<dbReference type="PROSITE" id="PS01124">
    <property type="entry name" value="HTH_ARAC_FAMILY_2"/>
    <property type="match status" value="1"/>
</dbReference>